<dbReference type="InterPro" id="IPR036875">
    <property type="entry name" value="Znf_CCHC_sf"/>
</dbReference>
<dbReference type="PROSITE" id="PS50158">
    <property type="entry name" value="ZF_CCHC"/>
    <property type="match status" value="2"/>
</dbReference>
<evidence type="ECO:0000256" key="2">
    <source>
        <dbReference type="SAM" id="MobiDB-lite"/>
    </source>
</evidence>
<dbReference type="GO" id="GO:0003676">
    <property type="term" value="F:nucleic acid binding"/>
    <property type="evidence" value="ECO:0007669"/>
    <property type="project" value="InterPro"/>
</dbReference>
<proteinExistence type="predicted"/>
<dbReference type="SUPFAM" id="SSF57756">
    <property type="entry name" value="Retrovirus zinc finger-like domains"/>
    <property type="match status" value="1"/>
</dbReference>
<feature type="domain" description="CCHC-type" evidence="3">
    <location>
        <begin position="94"/>
        <end position="108"/>
    </location>
</feature>
<keyword evidence="1" id="KW-0479">Metal-binding</keyword>
<dbReference type="OrthoDB" id="3863715at2759"/>
<evidence type="ECO:0000313" key="5">
    <source>
        <dbReference type="Proteomes" id="UP000694390"/>
    </source>
</evidence>
<keyword evidence="1" id="KW-0862">Zinc</keyword>
<reference evidence="4" key="2">
    <citation type="submission" date="2025-08" db="UniProtKB">
        <authorList>
            <consortium name="Ensembl"/>
        </authorList>
    </citation>
    <scope>IDENTIFICATION</scope>
</reference>
<dbReference type="Gene3D" id="4.10.60.10">
    <property type="entry name" value="Zinc finger, CCHC-type"/>
    <property type="match status" value="1"/>
</dbReference>
<evidence type="ECO:0000259" key="3">
    <source>
        <dbReference type="PROSITE" id="PS50158"/>
    </source>
</evidence>
<dbReference type="Proteomes" id="UP000694390">
    <property type="component" value="Chromosome 7"/>
</dbReference>
<reference evidence="4" key="1">
    <citation type="submission" date="2019-06" db="EMBL/GenBank/DDBJ databases">
        <title>G10K-VGP Goodes thornscrub tortoise genome, primary haplotype.</title>
        <authorList>
            <person name="Murphy B."/>
            <person name="Edwards T."/>
            <person name="Rhie A."/>
            <person name="Koren S."/>
            <person name="Phillippy A."/>
            <person name="Fedrigo O."/>
            <person name="Haase B."/>
            <person name="Mountcastle J."/>
            <person name="Lewin H."/>
            <person name="Damas J."/>
            <person name="Howe K."/>
            <person name="Formenti G."/>
            <person name="Myers G."/>
            <person name="Durbin R."/>
            <person name="Jarvis E.D."/>
        </authorList>
    </citation>
    <scope>NUCLEOTIDE SEQUENCE [LARGE SCALE GENOMIC DNA]</scope>
</reference>
<dbReference type="SMART" id="SM00343">
    <property type="entry name" value="ZnF_C2HC"/>
    <property type="match status" value="2"/>
</dbReference>
<feature type="region of interest" description="Disordered" evidence="2">
    <location>
        <begin position="67"/>
        <end position="87"/>
    </location>
</feature>
<reference evidence="4" key="3">
    <citation type="submission" date="2025-09" db="UniProtKB">
        <authorList>
            <consortium name="Ensembl"/>
        </authorList>
    </citation>
    <scope>IDENTIFICATION</scope>
</reference>
<dbReference type="GO" id="GO:0008270">
    <property type="term" value="F:zinc ion binding"/>
    <property type="evidence" value="ECO:0007669"/>
    <property type="project" value="UniProtKB-KW"/>
</dbReference>
<dbReference type="Pfam" id="PF00098">
    <property type="entry name" value="zf-CCHC"/>
    <property type="match status" value="1"/>
</dbReference>
<feature type="domain" description="CCHC-type" evidence="3">
    <location>
        <begin position="51"/>
        <end position="65"/>
    </location>
</feature>
<dbReference type="InterPro" id="IPR001878">
    <property type="entry name" value="Znf_CCHC"/>
</dbReference>
<name>A0A8C4YGJ5_9SAUR</name>
<organism evidence="4 5">
    <name type="scientific">Gopherus evgoodei</name>
    <name type="common">Goodes thornscrub tortoise</name>
    <dbReference type="NCBI Taxonomy" id="1825980"/>
    <lineage>
        <taxon>Eukaryota</taxon>
        <taxon>Metazoa</taxon>
        <taxon>Chordata</taxon>
        <taxon>Craniata</taxon>
        <taxon>Vertebrata</taxon>
        <taxon>Euteleostomi</taxon>
        <taxon>Archelosauria</taxon>
        <taxon>Testudinata</taxon>
        <taxon>Testudines</taxon>
        <taxon>Cryptodira</taxon>
        <taxon>Durocryptodira</taxon>
        <taxon>Testudinoidea</taxon>
        <taxon>Testudinidae</taxon>
        <taxon>Gopherus</taxon>
    </lineage>
</organism>
<dbReference type="Ensembl" id="ENSGEVT00005026089.1">
    <property type="protein sequence ID" value="ENSGEVP00005024814.1"/>
    <property type="gene ID" value="ENSGEVG00005017608.1"/>
</dbReference>
<accession>A0A8C4YGJ5</accession>
<keyword evidence="5" id="KW-1185">Reference proteome</keyword>
<sequence length="168" mass="18659">MNSPFMMCRQGLIKRDCPNWVGGRVPQPEKRRWQVPRAVCWVREPRQAPVCWTCGQVGHFWRDCPGPRNVGQGNPGGSRTTKRRPKATRRQGVCWGCQKPGHIRRHCPLKRLEVWLMEVPGTGAAGGTPPGRTGQKAPRFPWVGVLRGEMCSRVGLCSGPEGVKTALG</sequence>
<dbReference type="AlphaFoldDB" id="A0A8C4YGJ5"/>
<evidence type="ECO:0000256" key="1">
    <source>
        <dbReference type="PROSITE-ProRule" id="PRU00047"/>
    </source>
</evidence>
<evidence type="ECO:0000313" key="4">
    <source>
        <dbReference type="Ensembl" id="ENSGEVP00005024814.1"/>
    </source>
</evidence>
<dbReference type="GeneTree" id="ENSGT00950000185044"/>
<keyword evidence="1" id="KW-0863">Zinc-finger</keyword>
<protein>
    <recommendedName>
        <fullName evidence="3">CCHC-type domain-containing protein</fullName>
    </recommendedName>
</protein>